<dbReference type="Gene3D" id="1.10.10.2830">
    <property type="match status" value="1"/>
</dbReference>
<accession>A0A0G0J719</accession>
<dbReference type="InterPro" id="IPR004437">
    <property type="entry name" value="ParB/RepB/Spo0J"/>
</dbReference>
<dbReference type="SMART" id="SM00470">
    <property type="entry name" value="ParB"/>
    <property type="match status" value="1"/>
</dbReference>
<dbReference type="GO" id="GO:0007059">
    <property type="term" value="P:chromosome segregation"/>
    <property type="evidence" value="ECO:0007669"/>
    <property type="project" value="TreeGrafter"/>
</dbReference>
<feature type="domain" description="ParB-like N-terminal" evidence="3">
    <location>
        <begin position="157"/>
        <end position="260"/>
    </location>
</feature>
<evidence type="ECO:0000313" key="4">
    <source>
        <dbReference type="EMBL" id="KKQ32364.1"/>
    </source>
</evidence>
<evidence type="ECO:0000259" key="3">
    <source>
        <dbReference type="SMART" id="SM00470"/>
    </source>
</evidence>
<dbReference type="EMBL" id="LBTA01000021">
    <property type="protein sequence ID" value="KKQ32364.1"/>
    <property type="molecule type" value="Genomic_DNA"/>
</dbReference>
<evidence type="ECO:0000256" key="1">
    <source>
        <dbReference type="ARBA" id="ARBA00006295"/>
    </source>
</evidence>
<dbReference type="SUPFAM" id="SSF110849">
    <property type="entry name" value="ParB/Sulfiredoxin"/>
    <property type="match status" value="1"/>
</dbReference>
<sequence length="464" mass="51644">MALYKSDQKKKIESSSSSYRTIMFEVTCGEGRRFSGKLTTENETSKPVFDWTAIYAGEERWEILPADTTAGSKGTVVDRGFTQDAVLNQAIKTLISGELVSWRRGLASSQGKKIPQSPPNPPTPLPAPPPQVITPVVPVSAKVLLSSLDGIPGEQVLKIPLEEIVCFQKQISDPAFSGQPRKDFDDVGLKKLAGSLKKHGQKVPALVRRIDTIPGKKWELIAGERRWQALQMISFPYLRAIEENPANKQQQHMLSLIENLFRVDPSPLELSNALQEQVEAGETQGSLAEATSLSLTHIRNLLAIQSVHPDLKLLLSRTVPEESRIRLFEAAVLGRIQPDHQVEIWNQAKSQPTHKLIVAKLHELGKPFFQFKRKTHNDRRSEASEVTERLNRRLNTLSLALIELKAVTPEEWRQFIVFRGASQSSTDTACLTEIIRGVDEVKQRISRAKVATKASTLGIIQVTG</sequence>
<dbReference type="InterPro" id="IPR050336">
    <property type="entry name" value="Chromosome_partition/occlusion"/>
</dbReference>
<comment type="caution">
    <text evidence="4">The sequence shown here is derived from an EMBL/GenBank/DDBJ whole genome shotgun (WGS) entry which is preliminary data.</text>
</comment>
<dbReference type="Gene3D" id="3.90.1530.30">
    <property type="match status" value="1"/>
</dbReference>
<feature type="region of interest" description="Disordered" evidence="2">
    <location>
        <begin position="107"/>
        <end position="127"/>
    </location>
</feature>
<proteinExistence type="inferred from homology"/>
<name>A0A0G0J719_9BACT</name>
<dbReference type="PANTHER" id="PTHR33375">
    <property type="entry name" value="CHROMOSOME-PARTITIONING PROTEIN PARB-RELATED"/>
    <property type="match status" value="1"/>
</dbReference>
<dbReference type="AlphaFoldDB" id="A0A0G0J719"/>
<dbReference type="InterPro" id="IPR003115">
    <property type="entry name" value="ParB_N"/>
</dbReference>
<dbReference type="Pfam" id="PF02195">
    <property type="entry name" value="ParB_N"/>
    <property type="match status" value="1"/>
</dbReference>
<feature type="compositionally biased region" description="Pro residues" evidence="2">
    <location>
        <begin position="116"/>
        <end position="127"/>
    </location>
</feature>
<reference evidence="4 5" key="1">
    <citation type="journal article" date="2015" name="Nature">
        <title>rRNA introns, odd ribosomes, and small enigmatic genomes across a large radiation of phyla.</title>
        <authorList>
            <person name="Brown C.T."/>
            <person name="Hug L.A."/>
            <person name="Thomas B.C."/>
            <person name="Sharon I."/>
            <person name="Castelle C.J."/>
            <person name="Singh A."/>
            <person name="Wilkins M.J."/>
            <person name="Williams K.H."/>
            <person name="Banfield J.F."/>
        </authorList>
    </citation>
    <scope>NUCLEOTIDE SEQUENCE [LARGE SCALE GENOMIC DNA]</scope>
</reference>
<gene>
    <name evidence="4" type="ORF">US45_C0021G0009</name>
</gene>
<dbReference type="SUPFAM" id="SSF109709">
    <property type="entry name" value="KorB DNA-binding domain-like"/>
    <property type="match status" value="1"/>
</dbReference>
<protein>
    <submittedName>
        <fullName evidence="4">ParB-like protein partition protein</fullName>
    </submittedName>
</protein>
<dbReference type="GO" id="GO:0003677">
    <property type="term" value="F:DNA binding"/>
    <property type="evidence" value="ECO:0007669"/>
    <property type="project" value="InterPro"/>
</dbReference>
<dbReference type="InterPro" id="IPR036086">
    <property type="entry name" value="ParB/Sulfiredoxin_sf"/>
</dbReference>
<dbReference type="Proteomes" id="UP000034701">
    <property type="component" value="Unassembled WGS sequence"/>
</dbReference>
<evidence type="ECO:0000256" key="2">
    <source>
        <dbReference type="SAM" id="MobiDB-lite"/>
    </source>
</evidence>
<comment type="similarity">
    <text evidence="1">Belongs to the ParB family.</text>
</comment>
<evidence type="ECO:0000313" key="5">
    <source>
        <dbReference type="Proteomes" id="UP000034701"/>
    </source>
</evidence>
<dbReference type="NCBIfam" id="TIGR00180">
    <property type="entry name" value="parB_part"/>
    <property type="match status" value="1"/>
</dbReference>
<dbReference type="GO" id="GO:0005694">
    <property type="term" value="C:chromosome"/>
    <property type="evidence" value="ECO:0007669"/>
    <property type="project" value="TreeGrafter"/>
</dbReference>
<organism evidence="4 5">
    <name type="scientific">Candidatus Nomurabacteria bacterium GW2011_GWA1_37_20</name>
    <dbReference type="NCBI Taxonomy" id="1618729"/>
    <lineage>
        <taxon>Bacteria</taxon>
        <taxon>Candidatus Nomuraibacteriota</taxon>
    </lineage>
</organism>
<dbReference type="PANTHER" id="PTHR33375:SF1">
    <property type="entry name" value="CHROMOSOME-PARTITIONING PROTEIN PARB-RELATED"/>
    <property type="match status" value="1"/>
</dbReference>